<reference evidence="1 2" key="1">
    <citation type="journal article" date="2019" name="Emerg. Microbes Infect.">
        <title>Comprehensive subspecies identification of 175 nontuberculous mycobacteria species based on 7547 genomic profiles.</title>
        <authorList>
            <person name="Matsumoto Y."/>
            <person name="Kinjo T."/>
            <person name="Motooka D."/>
            <person name="Nabeya D."/>
            <person name="Jung N."/>
            <person name="Uechi K."/>
            <person name="Horii T."/>
            <person name="Iida T."/>
            <person name="Fujita J."/>
            <person name="Nakamura S."/>
        </authorList>
    </citation>
    <scope>NUCLEOTIDE SEQUENCE [LARGE SCALE GENOMIC DNA]</scope>
    <source>
        <strain evidence="1 2">JCM 15296</strain>
    </source>
</reference>
<name>A0ABN5YQY5_9MYCO</name>
<proteinExistence type="predicted"/>
<protein>
    <submittedName>
        <fullName evidence="1">Uncharacterized protein</fullName>
    </submittedName>
</protein>
<accession>A0ABN5YQY5</accession>
<organism evidence="1 2">
    <name type="scientific">Mycolicibacterium aubagnense</name>
    <dbReference type="NCBI Taxonomy" id="319707"/>
    <lineage>
        <taxon>Bacteria</taxon>
        <taxon>Bacillati</taxon>
        <taxon>Actinomycetota</taxon>
        <taxon>Actinomycetes</taxon>
        <taxon>Mycobacteriales</taxon>
        <taxon>Mycobacteriaceae</taxon>
        <taxon>Mycolicibacterium</taxon>
    </lineage>
</organism>
<evidence type="ECO:0000313" key="2">
    <source>
        <dbReference type="Proteomes" id="UP000465609"/>
    </source>
</evidence>
<keyword evidence="2" id="KW-1185">Reference proteome</keyword>
<dbReference type="Proteomes" id="UP000465609">
    <property type="component" value="Chromosome"/>
</dbReference>
<gene>
    <name evidence="1" type="ORF">MAUB_18540</name>
</gene>
<dbReference type="EMBL" id="AP022577">
    <property type="protein sequence ID" value="BBX83981.1"/>
    <property type="molecule type" value="Genomic_DNA"/>
</dbReference>
<evidence type="ECO:0000313" key="1">
    <source>
        <dbReference type="EMBL" id="BBX83981.1"/>
    </source>
</evidence>
<sequence length="61" mass="6299">MWSPSELIWPAASTWVAWVPSAETPATAAGAPAIPNATAPAQISAAVRRNVIVILAPCFSL</sequence>